<gene>
    <name evidence="3" type="ORF">Tc00.1047053503841.80</name>
</gene>
<proteinExistence type="predicted"/>
<dbReference type="InParanoid" id="Q4D079"/>
<keyword evidence="2" id="KW-0472">Membrane</keyword>
<evidence type="ECO:0000256" key="2">
    <source>
        <dbReference type="SAM" id="Phobius"/>
    </source>
</evidence>
<dbReference type="Proteomes" id="UP000002296">
    <property type="component" value="Unassembled WGS sequence"/>
</dbReference>
<dbReference type="RefSeq" id="XP_807789.1">
    <property type="nucleotide sequence ID" value="XM_802696.1"/>
</dbReference>
<accession>Q4D079</accession>
<keyword evidence="2" id="KW-1133">Transmembrane helix</keyword>
<evidence type="ECO:0000256" key="1">
    <source>
        <dbReference type="SAM" id="MobiDB-lite"/>
    </source>
</evidence>
<dbReference type="EMBL" id="AAHK01001320">
    <property type="protein sequence ID" value="EAN85938.1"/>
    <property type="molecule type" value="Genomic_DNA"/>
</dbReference>
<dbReference type="PaxDb" id="353153-Q4D079"/>
<feature type="compositionally biased region" description="Pro residues" evidence="1">
    <location>
        <begin position="161"/>
        <end position="171"/>
    </location>
</feature>
<protein>
    <submittedName>
        <fullName evidence="3">NADH-dependent fumarate reductase, putative</fullName>
    </submittedName>
</protein>
<dbReference type="STRING" id="353153.Q4D079"/>
<evidence type="ECO:0000313" key="4">
    <source>
        <dbReference type="Proteomes" id="UP000002296"/>
    </source>
</evidence>
<dbReference type="GeneID" id="3538081"/>
<dbReference type="KEGG" id="tcr:503841.80"/>
<name>Q4D079_TRYCC</name>
<keyword evidence="2" id="KW-0812">Transmembrane</keyword>
<reference evidence="3 4" key="1">
    <citation type="journal article" date="2005" name="Science">
        <title>The genome sequence of Trypanosoma cruzi, etiologic agent of Chagas disease.</title>
        <authorList>
            <person name="El-Sayed N.M."/>
            <person name="Myler P.J."/>
            <person name="Bartholomeu D.C."/>
            <person name="Nilsson D."/>
            <person name="Aggarwal G."/>
            <person name="Tran A.N."/>
            <person name="Ghedin E."/>
            <person name="Worthey E.A."/>
            <person name="Delcher A.L."/>
            <person name="Blandin G."/>
            <person name="Westenberger S.J."/>
            <person name="Caler E."/>
            <person name="Cerqueira G.C."/>
            <person name="Branche C."/>
            <person name="Haas B."/>
            <person name="Anupama A."/>
            <person name="Arner E."/>
            <person name="Aslund L."/>
            <person name="Attipoe P."/>
            <person name="Bontempi E."/>
            <person name="Bringaud F."/>
            <person name="Burton P."/>
            <person name="Cadag E."/>
            <person name="Campbell D.A."/>
            <person name="Carrington M."/>
            <person name="Crabtree J."/>
            <person name="Darban H."/>
            <person name="da Silveira J.F."/>
            <person name="de Jong P."/>
            <person name="Edwards K."/>
            <person name="Englund P.T."/>
            <person name="Fazelina G."/>
            <person name="Feldblyum T."/>
            <person name="Ferella M."/>
            <person name="Frasch A.C."/>
            <person name="Gull K."/>
            <person name="Horn D."/>
            <person name="Hou L."/>
            <person name="Huang Y."/>
            <person name="Kindlund E."/>
            <person name="Klingbeil M."/>
            <person name="Kluge S."/>
            <person name="Koo H."/>
            <person name="Lacerda D."/>
            <person name="Levin M.J."/>
            <person name="Lorenzi H."/>
            <person name="Louie T."/>
            <person name="Machado C.R."/>
            <person name="McCulloch R."/>
            <person name="McKenna A."/>
            <person name="Mizuno Y."/>
            <person name="Mottram J.C."/>
            <person name="Nelson S."/>
            <person name="Ochaya S."/>
            <person name="Osoegawa K."/>
            <person name="Pai G."/>
            <person name="Parsons M."/>
            <person name="Pentony M."/>
            <person name="Pettersson U."/>
            <person name="Pop M."/>
            <person name="Ramirez J.L."/>
            <person name="Rinta J."/>
            <person name="Robertson L."/>
            <person name="Salzberg S.L."/>
            <person name="Sanchez D.O."/>
            <person name="Seyler A."/>
            <person name="Sharma R."/>
            <person name="Shetty J."/>
            <person name="Simpson A.J."/>
            <person name="Sisk E."/>
            <person name="Tammi M.T."/>
            <person name="Tarleton R."/>
            <person name="Teixeira S."/>
            <person name="Van Aken S."/>
            <person name="Vogt C."/>
            <person name="Ward P.N."/>
            <person name="Wickstead B."/>
            <person name="Wortman J."/>
            <person name="White O."/>
            <person name="Fraser C.M."/>
            <person name="Stuart K.D."/>
            <person name="Andersson B."/>
        </authorList>
    </citation>
    <scope>NUCLEOTIDE SEQUENCE [LARGE SCALE GENOMIC DNA]</scope>
    <source>
        <strain evidence="3 4">CL Brener</strain>
    </source>
</reference>
<evidence type="ECO:0000313" key="3">
    <source>
        <dbReference type="EMBL" id="EAN85938.1"/>
    </source>
</evidence>
<sequence>MFSTMRILLRTATIGVATGTMAMTTTLVSGAHLAAVRWSSSSTSDNSPALLSQRSFFSGGADGRSSASIVVVDAELAAKERDRIAREMLSQNMPSPHAEERLVVTMRGLEHTVPYTLRIVLNGPNEAKNGEVIAGKVLKEAFEVVDQHLNHYNPESEVSAIPPPPPPPSTTKPPDRRYTRLQSSHRFYSRNIFILFIYLLFFFFFNSPQNNNNNNNKRWW</sequence>
<dbReference type="AlphaFoldDB" id="Q4D079"/>
<organism evidence="3 4">
    <name type="scientific">Trypanosoma cruzi (strain CL Brener)</name>
    <dbReference type="NCBI Taxonomy" id="353153"/>
    <lineage>
        <taxon>Eukaryota</taxon>
        <taxon>Discoba</taxon>
        <taxon>Euglenozoa</taxon>
        <taxon>Kinetoplastea</taxon>
        <taxon>Metakinetoplastina</taxon>
        <taxon>Trypanosomatida</taxon>
        <taxon>Trypanosomatidae</taxon>
        <taxon>Trypanosoma</taxon>
        <taxon>Schizotrypanum</taxon>
    </lineage>
</organism>
<keyword evidence="4" id="KW-1185">Reference proteome</keyword>
<feature type="transmembrane region" description="Helical" evidence="2">
    <location>
        <begin position="187"/>
        <end position="205"/>
    </location>
</feature>
<feature type="region of interest" description="Disordered" evidence="1">
    <location>
        <begin position="154"/>
        <end position="178"/>
    </location>
</feature>
<comment type="caution">
    <text evidence="3">The sequence shown here is derived from an EMBL/GenBank/DDBJ whole genome shotgun (WGS) entry which is preliminary data.</text>
</comment>